<dbReference type="InterPro" id="IPR006158">
    <property type="entry name" value="Cobalamin-bd"/>
</dbReference>
<sequence length="715" mass="79364">MLRKNLQHIKIKTQTISQKPIVNNSFLSAEGIEIKPTYSKDDLSTVEHLGFAAGIAPNLRGPYSTMYVRRPWTIRQYAGFSTAKESNAFYRRNLAAGQKGLSVAFDLATHRGYDSDHERVVGDVGKAGVAIDSVEDMKILFDKIPLDKMSVSMTMNGAVLPIMAFYIVAAEEQGVTLQQLAGTIQNDILKEFMVRNTYIYPPTPSMKIISDIFEYTSKNMPKFNSISISGYHMQEAGATCDIELAYTLANGLEYIRKGLDVGMDIDTFAPRLSFFWGIGMNHFMEISKMRAARMLWAKLVKQFNPKNEKSLILRTHCQTSGWSLTEQDPFNNIARTTIEAAAAVFGGTQSLHTNALDEAIALPTDFSARIARNTQLFLQEETKITKTLDPWAGSFYVEKLTHDITHKAWTLIQEIEELGGMTKAIEAGIPKLRIEEAAARKQARIDSGQDIIVGVNKYVLDQEDPLRILEVDNQTVRTQQIERLQKLKADRNTKKVKQALSKLTKAAKFSLNSKHSNFNQNLLSLAIEAARERATLGEISDALEVEFGRYKAQIKSFSGVYSKEVKDDKFFKKAQELADIFANQDGRRPRIMIAKMGQDGHDRGAKVVATGYADVGFDVDIGPLFQTPAEAAKQAVENDVHVLGVSSLAAGHKTLVPQVIEALKAYGRDDIMVIVGGVIPKQDYQYLFDAGAIAVFGPGTKISEAAIKILEILID</sequence>
<dbReference type="NCBIfam" id="NF006944">
    <property type="entry name" value="PRK09426.1"/>
    <property type="match status" value="1"/>
</dbReference>
<keyword evidence="4" id="KW-0846">Cobalamin</keyword>
<dbReference type="PROSITE" id="PS00544">
    <property type="entry name" value="METMALONYL_COA_MUTASE"/>
    <property type="match status" value="1"/>
</dbReference>
<keyword evidence="5" id="KW-0479">Metal-binding</keyword>
<evidence type="ECO:0000256" key="3">
    <source>
        <dbReference type="ARBA" id="ARBA00012398"/>
    </source>
</evidence>
<organism evidence="9 10">
    <name type="scientific">Flavivirga aquatica</name>
    <dbReference type="NCBI Taxonomy" id="1849968"/>
    <lineage>
        <taxon>Bacteria</taxon>
        <taxon>Pseudomonadati</taxon>
        <taxon>Bacteroidota</taxon>
        <taxon>Flavobacteriia</taxon>
        <taxon>Flavobacteriales</taxon>
        <taxon>Flavobacteriaceae</taxon>
        <taxon>Flavivirga</taxon>
    </lineage>
</organism>
<feature type="domain" description="B12-binding" evidence="8">
    <location>
        <begin position="588"/>
        <end position="715"/>
    </location>
</feature>
<proteinExistence type="inferred from homology"/>
<comment type="similarity">
    <text evidence="2">Belongs to the methylmalonyl-CoA mutase family.</text>
</comment>
<reference evidence="9 10" key="1">
    <citation type="submission" date="2016-05" db="EMBL/GenBank/DDBJ databases">
        <title>Draft Genome Sequence of Algibacter sp. Strain SK-16 Isolated from the Surface Water of Aburatsubo Inlet.</title>
        <authorList>
            <person name="Wong S.-K."/>
            <person name="Yoshizawa S."/>
            <person name="Nakajima Y."/>
            <person name="Ogura Y."/>
            <person name="Tetsuya H."/>
            <person name="Hamasaki K."/>
        </authorList>
    </citation>
    <scope>NUCLEOTIDE SEQUENCE [LARGE SCALE GENOMIC DNA]</scope>
    <source>
        <strain evidence="9 10">SK-16</strain>
    </source>
</reference>
<dbReference type="GO" id="GO:0046872">
    <property type="term" value="F:metal ion binding"/>
    <property type="evidence" value="ECO:0007669"/>
    <property type="project" value="UniProtKB-KW"/>
</dbReference>
<dbReference type="NCBIfam" id="TIGR00640">
    <property type="entry name" value="acid_CoA_mut_C"/>
    <property type="match status" value="1"/>
</dbReference>
<dbReference type="EMBL" id="MDJD01000048">
    <property type="protein sequence ID" value="OEK07324.1"/>
    <property type="molecule type" value="Genomic_DNA"/>
</dbReference>
<dbReference type="Pfam" id="PF02310">
    <property type="entry name" value="B12-binding"/>
    <property type="match status" value="1"/>
</dbReference>
<evidence type="ECO:0000256" key="4">
    <source>
        <dbReference type="ARBA" id="ARBA00022628"/>
    </source>
</evidence>
<name>A0A1E5T7G5_9FLAO</name>
<gene>
    <name evidence="9" type="ORF">A8C32_17960</name>
</gene>
<dbReference type="Proteomes" id="UP000095713">
    <property type="component" value="Unassembled WGS sequence"/>
</dbReference>
<evidence type="ECO:0000256" key="2">
    <source>
        <dbReference type="ARBA" id="ARBA00008465"/>
    </source>
</evidence>
<evidence type="ECO:0000256" key="5">
    <source>
        <dbReference type="ARBA" id="ARBA00022723"/>
    </source>
</evidence>
<dbReference type="STRING" id="1849968.A8C32_17960"/>
<evidence type="ECO:0000256" key="1">
    <source>
        <dbReference type="ARBA" id="ARBA00001922"/>
    </source>
</evidence>
<dbReference type="PANTHER" id="PTHR48101:SF4">
    <property type="entry name" value="METHYLMALONYL-COA MUTASE, MITOCHONDRIAL"/>
    <property type="match status" value="1"/>
</dbReference>
<evidence type="ECO:0000256" key="6">
    <source>
        <dbReference type="ARBA" id="ARBA00023235"/>
    </source>
</evidence>
<dbReference type="RefSeq" id="WP_069830813.1">
    <property type="nucleotide sequence ID" value="NZ_MDJD01000048.1"/>
</dbReference>
<comment type="cofactor">
    <cofactor evidence="1">
        <name>adenosylcob(III)alamin</name>
        <dbReference type="ChEBI" id="CHEBI:18408"/>
    </cofactor>
</comment>
<dbReference type="OrthoDB" id="9762378at2"/>
<dbReference type="InterPro" id="IPR006159">
    <property type="entry name" value="Acid_CoA_mut_C"/>
</dbReference>
<evidence type="ECO:0000313" key="10">
    <source>
        <dbReference type="Proteomes" id="UP000095713"/>
    </source>
</evidence>
<protein>
    <recommendedName>
        <fullName evidence="3">methylmalonyl-CoA mutase</fullName>
        <ecNumber evidence="3">5.4.99.2</ecNumber>
    </recommendedName>
</protein>
<dbReference type="EC" id="5.4.99.2" evidence="3"/>
<dbReference type="InterPro" id="IPR006099">
    <property type="entry name" value="MeMalonylCoA_mutase_a/b_cat"/>
</dbReference>
<dbReference type="SUPFAM" id="SSF51703">
    <property type="entry name" value="Cobalamin (vitamin B12)-dependent enzymes"/>
    <property type="match status" value="1"/>
</dbReference>
<dbReference type="GO" id="GO:0031419">
    <property type="term" value="F:cobalamin binding"/>
    <property type="evidence" value="ECO:0007669"/>
    <property type="project" value="UniProtKB-KW"/>
</dbReference>
<dbReference type="InterPro" id="IPR016176">
    <property type="entry name" value="Cbl-dep_enz_cat"/>
</dbReference>
<accession>A0A1E5T7G5</accession>
<evidence type="ECO:0000313" key="9">
    <source>
        <dbReference type="EMBL" id="OEK07324.1"/>
    </source>
</evidence>
<keyword evidence="7" id="KW-0170">Cobalt</keyword>
<dbReference type="PANTHER" id="PTHR48101">
    <property type="entry name" value="METHYLMALONYL-COA MUTASE, MITOCHONDRIAL-RELATED"/>
    <property type="match status" value="1"/>
</dbReference>
<dbReference type="Pfam" id="PF01642">
    <property type="entry name" value="MM_CoA_mutase"/>
    <property type="match status" value="1"/>
</dbReference>
<comment type="caution">
    <text evidence="9">The sequence shown here is derived from an EMBL/GenBank/DDBJ whole genome shotgun (WGS) entry which is preliminary data.</text>
</comment>
<dbReference type="PROSITE" id="PS51332">
    <property type="entry name" value="B12_BINDING"/>
    <property type="match status" value="1"/>
</dbReference>
<dbReference type="InterPro" id="IPR036724">
    <property type="entry name" value="Cobalamin-bd_sf"/>
</dbReference>
<dbReference type="InterPro" id="IPR006098">
    <property type="entry name" value="MMCoA_mutase_a_cat"/>
</dbReference>
<dbReference type="CDD" id="cd03679">
    <property type="entry name" value="MM_CoA_mutase_alpha_like"/>
    <property type="match status" value="1"/>
</dbReference>
<evidence type="ECO:0000259" key="8">
    <source>
        <dbReference type="PROSITE" id="PS51332"/>
    </source>
</evidence>
<dbReference type="GO" id="GO:0019678">
    <property type="term" value="P:propionate metabolic process, methylmalonyl pathway"/>
    <property type="evidence" value="ECO:0007669"/>
    <property type="project" value="TreeGrafter"/>
</dbReference>
<dbReference type="GO" id="GO:0005737">
    <property type="term" value="C:cytoplasm"/>
    <property type="evidence" value="ECO:0007669"/>
    <property type="project" value="TreeGrafter"/>
</dbReference>
<dbReference type="Gene3D" id="3.20.20.240">
    <property type="entry name" value="Methylmalonyl-CoA mutase"/>
    <property type="match status" value="1"/>
</dbReference>
<dbReference type="InterPro" id="IPR058549">
    <property type="entry name" value="MeMalonylCoA_mutase_a/b_site"/>
</dbReference>
<dbReference type="FunFam" id="3.40.50.280:FF:000002">
    <property type="entry name" value="Methylmalonyl-CoA mutase, mitochondrial"/>
    <property type="match status" value="1"/>
</dbReference>
<dbReference type="CDD" id="cd02071">
    <property type="entry name" value="MM_CoA_mut_B12_BD"/>
    <property type="match status" value="1"/>
</dbReference>
<dbReference type="AlphaFoldDB" id="A0A1E5T7G5"/>
<keyword evidence="6" id="KW-0413">Isomerase</keyword>
<dbReference type="Gene3D" id="3.40.50.280">
    <property type="entry name" value="Cobalamin-binding domain"/>
    <property type="match status" value="1"/>
</dbReference>
<keyword evidence="10" id="KW-1185">Reference proteome</keyword>
<dbReference type="FunFam" id="3.20.20.240:FF:000001">
    <property type="entry name" value="Probable methylmalonyl-coa mutase"/>
    <property type="match status" value="1"/>
</dbReference>
<dbReference type="SUPFAM" id="SSF52242">
    <property type="entry name" value="Cobalamin (vitamin B12)-binding domain"/>
    <property type="match status" value="1"/>
</dbReference>
<evidence type="ECO:0000256" key="7">
    <source>
        <dbReference type="ARBA" id="ARBA00023285"/>
    </source>
</evidence>
<dbReference type="GO" id="GO:0004494">
    <property type="term" value="F:methylmalonyl-CoA mutase activity"/>
    <property type="evidence" value="ECO:0007669"/>
    <property type="project" value="UniProtKB-EC"/>
</dbReference>
<dbReference type="NCBIfam" id="TIGR00641">
    <property type="entry name" value="acid_CoA_mut_N"/>
    <property type="match status" value="1"/>
</dbReference>